<name>N0D3R6_STRMI</name>
<gene>
    <name evidence="1" type="ORF">SFUL_6977</name>
</gene>
<organism evidence="1 2">
    <name type="scientific">Streptomyces microflavus DSM 40593</name>
    <dbReference type="NCBI Taxonomy" id="1303692"/>
    <lineage>
        <taxon>Bacteria</taxon>
        <taxon>Bacillati</taxon>
        <taxon>Actinomycetota</taxon>
        <taxon>Actinomycetes</taxon>
        <taxon>Kitasatosporales</taxon>
        <taxon>Streptomycetaceae</taxon>
        <taxon>Streptomyces</taxon>
    </lineage>
</organism>
<proteinExistence type="predicted"/>
<reference evidence="1 2" key="1">
    <citation type="submission" date="2013-04" db="EMBL/GenBank/DDBJ databases">
        <title>Complete genome sequence of Streptomyces fulvissimus.</title>
        <authorList>
            <person name="Myronovskyi M."/>
            <person name="Tokovenko B."/>
            <person name="Manderscheid N."/>
            <person name="Petzke L."/>
            <person name="Luzhetskyy A."/>
        </authorList>
    </citation>
    <scope>NUCLEOTIDE SEQUENCE [LARGE SCALE GENOMIC DNA]</scope>
    <source>
        <strain evidence="1 2">DSM 40593</strain>
    </source>
</reference>
<sequence>MPKPRRMGRRTWVAAWAVLCTVGLVATAGLKASSAPDPQPKKHVSAECRDLIADIKTQLDKAKPEAGDDGILAFSRQRPSAEDCSDEIRDFLRSYQ</sequence>
<dbReference type="PATRIC" id="fig|1303692.3.peg.7027"/>
<dbReference type="OrthoDB" id="4244729at2"/>
<dbReference type="eggNOG" id="ENOG5031QIP">
    <property type="taxonomic scope" value="Bacteria"/>
</dbReference>
<dbReference type="KEGG" id="sfi:SFUL_6977"/>
<dbReference type="RefSeq" id="WP_015613143.1">
    <property type="nucleotide sequence ID" value="NC_021177.1"/>
</dbReference>
<evidence type="ECO:0000313" key="1">
    <source>
        <dbReference type="EMBL" id="AGK81854.1"/>
    </source>
</evidence>
<dbReference type="AlphaFoldDB" id="N0D3R6"/>
<evidence type="ECO:0000313" key="2">
    <source>
        <dbReference type="Proteomes" id="UP000013304"/>
    </source>
</evidence>
<dbReference type="HOGENOM" id="CLU_2358485_0_0_11"/>
<protein>
    <submittedName>
        <fullName evidence="1">Membrane protein</fullName>
    </submittedName>
</protein>
<accession>N0D3R6</accession>
<dbReference type="Proteomes" id="UP000013304">
    <property type="component" value="Chromosome"/>
</dbReference>
<dbReference type="EMBL" id="CP005080">
    <property type="protein sequence ID" value="AGK81854.1"/>
    <property type="molecule type" value="Genomic_DNA"/>
</dbReference>